<dbReference type="RefSeq" id="WP_184681408.1">
    <property type="nucleotide sequence ID" value="NZ_JACHLL010000002.1"/>
</dbReference>
<reference evidence="8 9" key="1">
    <citation type="submission" date="2020-08" db="EMBL/GenBank/DDBJ databases">
        <title>Functional genomics of gut bacteria from endangered species of beetles.</title>
        <authorList>
            <person name="Carlos-Shanley C."/>
        </authorList>
    </citation>
    <scope>NUCLEOTIDE SEQUENCE [LARGE SCALE GENOMIC DNA]</scope>
    <source>
        <strain evidence="8 9">S00202</strain>
    </source>
</reference>
<evidence type="ECO:0000256" key="1">
    <source>
        <dbReference type="ARBA" id="ARBA00022452"/>
    </source>
</evidence>
<feature type="signal peptide" evidence="5">
    <location>
        <begin position="1"/>
        <end position="22"/>
    </location>
</feature>
<comment type="caution">
    <text evidence="8">The sequence shown here is derived from an EMBL/GenBank/DDBJ whole genome shotgun (WGS) entry which is preliminary data.</text>
</comment>
<feature type="compositionally biased region" description="Polar residues" evidence="4">
    <location>
        <begin position="48"/>
        <end position="60"/>
    </location>
</feature>
<keyword evidence="2" id="KW-0812">Transmembrane</keyword>
<evidence type="ECO:0000259" key="6">
    <source>
        <dbReference type="Pfam" id="PF03865"/>
    </source>
</evidence>
<evidence type="ECO:0000256" key="2">
    <source>
        <dbReference type="ARBA" id="ARBA00022692"/>
    </source>
</evidence>
<dbReference type="InterPro" id="IPR005565">
    <property type="entry name" value="Hemolysn_activator_HlyB_C"/>
</dbReference>
<gene>
    <name evidence="8" type="ORF">HNP49_001133</name>
</gene>
<evidence type="ECO:0000256" key="3">
    <source>
        <dbReference type="ARBA" id="ARBA00023237"/>
    </source>
</evidence>
<feature type="domain" description="Haemolysin activator HlyB C-terminal" evidence="6">
    <location>
        <begin position="213"/>
        <end position="495"/>
    </location>
</feature>
<dbReference type="EMBL" id="JACHLL010000002">
    <property type="protein sequence ID" value="MBB6340976.1"/>
    <property type="molecule type" value="Genomic_DNA"/>
</dbReference>
<accession>A0A7X0BT24</accession>
<feature type="region of interest" description="Disordered" evidence="4">
    <location>
        <begin position="38"/>
        <end position="60"/>
    </location>
</feature>
<dbReference type="GO" id="GO:0098046">
    <property type="term" value="C:type V protein secretion system complex"/>
    <property type="evidence" value="ECO:0007669"/>
    <property type="project" value="TreeGrafter"/>
</dbReference>
<keyword evidence="5" id="KW-0732">Signal</keyword>
<organism evidence="8 9">
    <name type="scientific">Pseudomonas fluvialis</name>
    <dbReference type="NCBI Taxonomy" id="1793966"/>
    <lineage>
        <taxon>Bacteria</taxon>
        <taxon>Pseudomonadati</taxon>
        <taxon>Pseudomonadota</taxon>
        <taxon>Gammaproteobacteria</taxon>
        <taxon>Pseudomonadales</taxon>
        <taxon>Pseudomonadaceae</taxon>
        <taxon>Pseudomonas</taxon>
    </lineage>
</organism>
<name>A0A7X0BT24_9PSED</name>
<dbReference type="Gene3D" id="3.10.20.310">
    <property type="entry name" value="membrane protein fhac"/>
    <property type="match status" value="1"/>
</dbReference>
<keyword evidence="3" id="KW-0998">Cell outer membrane</keyword>
<dbReference type="AlphaFoldDB" id="A0A7X0BT24"/>
<dbReference type="GO" id="GO:0008320">
    <property type="term" value="F:protein transmembrane transporter activity"/>
    <property type="evidence" value="ECO:0007669"/>
    <property type="project" value="TreeGrafter"/>
</dbReference>
<evidence type="ECO:0000256" key="4">
    <source>
        <dbReference type="SAM" id="MobiDB-lite"/>
    </source>
</evidence>
<dbReference type="Pfam" id="PF08479">
    <property type="entry name" value="POTRA_2"/>
    <property type="match status" value="1"/>
</dbReference>
<evidence type="ECO:0000259" key="7">
    <source>
        <dbReference type="Pfam" id="PF08479"/>
    </source>
</evidence>
<feature type="chain" id="PRO_5030966634" evidence="5">
    <location>
        <begin position="23"/>
        <end position="580"/>
    </location>
</feature>
<protein>
    <submittedName>
        <fullName evidence="8">Hemolysin activation/secretion protein</fullName>
    </submittedName>
</protein>
<dbReference type="InterPro" id="IPR013686">
    <property type="entry name" value="Polypept-transport_assoc_ShlB"/>
</dbReference>
<evidence type="ECO:0000313" key="8">
    <source>
        <dbReference type="EMBL" id="MBB6340976.1"/>
    </source>
</evidence>
<dbReference type="Gene3D" id="2.40.160.50">
    <property type="entry name" value="membrane protein fhac: a member of the omp85/tpsb transporter family"/>
    <property type="match status" value="1"/>
</dbReference>
<proteinExistence type="predicted"/>
<evidence type="ECO:0000313" key="9">
    <source>
        <dbReference type="Proteomes" id="UP000557193"/>
    </source>
</evidence>
<feature type="domain" description="Polypeptide-transport-associated ShlB-type" evidence="7">
    <location>
        <begin position="72"/>
        <end position="145"/>
    </location>
</feature>
<dbReference type="GO" id="GO:0046819">
    <property type="term" value="P:protein secretion by the type V secretion system"/>
    <property type="evidence" value="ECO:0007669"/>
    <property type="project" value="TreeGrafter"/>
</dbReference>
<feature type="compositionally biased region" description="Basic and acidic residues" evidence="4">
    <location>
        <begin position="38"/>
        <end position="47"/>
    </location>
</feature>
<evidence type="ECO:0000256" key="5">
    <source>
        <dbReference type="SAM" id="SignalP"/>
    </source>
</evidence>
<dbReference type="PANTHER" id="PTHR34597">
    <property type="entry name" value="SLR1661 PROTEIN"/>
    <property type="match status" value="1"/>
</dbReference>
<keyword evidence="1" id="KW-0472">Membrane</keyword>
<dbReference type="Proteomes" id="UP000557193">
    <property type="component" value="Unassembled WGS sequence"/>
</dbReference>
<sequence length="580" mass="64298">MNRTLPLSALAVIMLLANSVQAATNAGAELRRLQDETRENLRARPQTEPDQQSAWSSPSEQAAGASESRLYVQGYTLIGVSRFSDAELAAVLKPYSGRELDTEQIHQAAGALMQHYRDAGYFAAKVFIPPQQLYDGLITLDVYEGQLEAAGLEVENNGKRIDSQIVSDMLADRLSPDKPLQRQDMERVLLLVEDLPGVTVNSTLYPGQEVGTARLRTEVSDEPLLSGNIDFDNYGSEHSGRERLGTTLYLNSPSQTGDQLVTRLVTSGRDSNYAYLTYLAPVSVSGTRLGASLDYYDYQTDNIDNLGDADGYASDLRLYLTHPLIRARHSNLNLRSELSHLRLVDDNDLNFNAIRHVDSLTLGLEGDEDHDWLANGLTLYGLALTAGQVDLRGNDNFSQYDRSGPGTDGGFVRANFYLQRLQHLSGPWSLYAKLGGQWASGNLDASQKYYLGGPTSLAGYPPGEVGGDSAVELHTELRYDFAQPVLNGQLQAEVFYQKAWLKNHEDAWTNWQGNNPDLHNEVTLDGMGIGLTQTWQQQWLLRGLVGWQMSDSPVEDPVTHENTDGIDGDYRAWVQLVRYF</sequence>
<dbReference type="Pfam" id="PF03865">
    <property type="entry name" value="ShlB"/>
    <property type="match status" value="1"/>
</dbReference>
<dbReference type="InterPro" id="IPR051544">
    <property type="entry name" value="TPS_OM_transporter"/>
</dbReference>
<keyword evidence="9" id="KW-1185">Reference proteome</keyword>
<dbReference type="PANTHER" id="PTHR34597:SF1">
    <property type="entry name" value="HEME_HEMOPEXIN TRANSPORTER PROTEIN HUXB"/>
    <property type="match status" value="1"/>
</dbReference>
<keyword evidence="1" id="KW-1134">Transmembrane beta strand</keyword>